<dbReference type="AlphaFoldDB" id="A0A4U5JH69"/>
<dbReference type="Gene3D" id="2.40.320.10">
    <property type="entry name" value="Hypothetical Protein Pfu-838710-001"/>
    <property type="match status" value="1"/>
</dbReference>
<dbReference type="InterPro" id="IPR033469">
    <property type="entry name" value="CYTH-like_dom_sf"/>
</dbReference>
<keyword evidence="3" id="KW-1185">Reference proteome</keyword>
<dbReference type="NCBIfam" id="TIGR00318">
    <property type="entry name" value="cyaB"/>
    <property type="match status" value="1"/>
</dbReference>
<feature type="domain" description="CYTH" evidence="1">
    <location>
        <begin position="1"/>
        <end position="175"/>
    </location>
</feature>
<dbReference type="InterPro" id="IPR008173">
    <property type="entry name" value="Adenylyl_cyclase_CyaB"/>
</dbReference>
<sequence>MYEVELKLRADHGELRERLAAIGAELMGTVTQVDTYYDHPVRDFAETDEALRIRRETDESGESVKVTYKGPLVDSASKTREERQTGVGDGETMAAILESVGFEPAATVEKARERFRCGEYTVTLDRVAGLGEFIEVETEAEEINPAREGAIDLLESLDLDPECGIRRSYLGLLLDAN</sequence>
<dbReference type="RefSeq" id="WP_137275106.1">
    <property type="nucleotide sequence ID" value="NZ_QKNX01000001.1"/>
</dbReference>
<proteinExistence type="predicted"/>
<reference evidence="2 3" key="1">
    <citation type="submission" date="2019-04" db="EMBL/GenBank/DDBJ databases">
        <title>Natronomonas sp. F20-122 a newhaloarchaeon isolated from a saline saltern of Isla Bacuta, Huelva, Spain.</title>
        <authorList>
            <person name="Duran-Viseras A."/>
            <person name="Sanchez-Porro C."/>
            <person name="Ventosa A."/>
        </authorList>
    </citation>
    <scope>NUCLEOTIDE SEQUENCE [LARGE SCALE GENOMIC DNA]</scope>
    <source>
        <strain evidence="2 3">F20-122</strain>
    </source>
</reference>
<evidence type="ECO:0000259" key="1">
    <source>
        <dbReference type="PROSITE" id="PS51707"/>
    </source>
</evidence>
<dbReference type="PROSITE" id="PS51707">
    <property type="entry name" value="CYTH"/>
    <property type="match status" value="1"/>
</dbReference>
<comment type="caution">
    <text evidence="2">The sequence shown here is derived from an EMBL/GenBank/DDBJ whole genome shotgun (WGS) entry which is preliminary data.</text>
</comment>
<dbReference type="OrthoDB" id="46040at2157"/>
<evidence type="ECO:0000313" key="2">
    <source>
        <dbReference type="EMBL" id="TKR27806.1"/>
    </source>
</evidence>
<dbReference type="PANTHER" id="PTHR21028">
    <property type="entry name" value="SI:CH211-156B7.4"/>
    <property type="match status" value="1"/>
</dbReference>
<accession>A0A4U5JH69</accession>
<dbReference type="PANTHER" id="PTHR21028:SF2">
    <property type="entry name" value="CYTH DOMAIN-CONTAINING PROTEIN"/>
    <property type="match status" value="1"/>
</dbReference>
<name>A0A4U5JH69_9EURY</name>
<dbReference type="EMBL" id="QKNX01000001">
    <property type="protein sequence ID" value="TKR27806.1"/>
    <property type="molecule type" value="Genomic_DNA"/>
</dbReference>
<dbReference type="SMART" id="SM01118">
    <property type="entry name" value="CYTH"/>
    <property type="match status" value="1"/>
</dbReference>
<evidence type="ECO:0000313" key="3">
    <source>
        <dbReference type="Proteomes" id="UP000308037"/>
    </source>
</evidence>
<protein>
    <submittedName>
        <fullName evidence="2">Class IV adenylate cyclase</fullName>
    </submittedName>
</protein>
<gene>
    <name evidence="2" type="primary">cyaB</name>
    <name evidence="2" type="ORF">DM868_01575</name>
</gene>
<dbReference type="CDD" id="cd07890">
    <property type="entry name" value="CYTH-like_AC_IV-like"/>
    <property type="match status" value="1"/>
</dbReference>
<dbReference type="SUPFAM" id="SSF55154">
    <property type="entry name" value="CYTH-like phosphatases"/>
    <property type="match status" value="1"/>
</dbReference>
<organism evidence="2 3">
    <name type="scientific">Natronomonas salsuginis</name>
    <dbReference type="NCBI Taxonomy" id="2217661"/>
    <lineage>
        <taxon>Archaea</taxon>
        <taxon>Methanobacteriati</taxon>
        <taxon>Methanobacteriota</taxon>
        <taxon>Stenosarchaea group</taxon>
        <taxon>Halobacteria</taxon>
        <taxon>Halobacteriales</taxon>
        <taxon>Natronomonadaceae</taxon>
        <taxon>Natronomonas</taxon>
    </lineage>
</organism>
<dbReference type="Pfam" id="PF01928">
    <property type="entry name" value="CYTH"/>
    <property type="match status" value="1"/>
</dbReference>
<dbReference type="InterPro" id="IPR023577">
    <property type="entry name" value="CYTH_domain"/>
</dbReference>
<dbReference type="Proteomes" id="UP000308037">
    <property type="component" value="Unassembled WGS sequence"/>
</dbReference>